<dbReference type="RefSeq" id="WP_310120111.1">
    <property type="nucleotide sequence ID" value="NZ_JAVDQV010000006.1"/>
</dbReference>
<dbReference type="Proteomes" id="UP001264340">
    <property type="component" value="Unassembled WGS sequence"/>
</dbReference>
<keyword evidence="2" id="KW-1185">Reference proteome</keyword>
<sequence length="75" mass="8049">MNGAHGPDLRAGRRILPCAVEREPQGIGGAGVARPVLAVPLCESRSYFGYAFVDFSRLAIEKSSRVFASTTKARI</sequence>
<organism evidence="1 2">
    <name type="scientific">Paraburkholderia terricola</name>
    <dbReference type="NCBI Taxonomy" id="169427"/>
    <lineage>
        <taxon>Bacteria</taxon>
        <taxon>Pseudomonadati</taxon>
        <taxon>Pseudomonadota</taxon>
        <taxon>Betaproteobacteria</taxon>
        <taxon>Burkholderiales</taxon>
        <taxon>Burkholderiaceae</taxon>
        <taxon>Paraburkholderia</taxon>
    </lineage>
</organism>
<evidence type="ECO:0000313" key="2">
    <source>
        <dbReference type="Proteomes" id="UP001264340"/>
    </source>
</evidence>
<name>A0ABU1LQJ9_9BURK</name>
<gene>
    <name evidence="1" type="ORF">J2804_002199</name>
</gene>
<evidence type="ECO:0000313" key="1">
    <source>
        <dbReference type="EMBL" id="MDR6408795.1"/>
    </source>
</evidence>
<reference evidence="1 2" key="1">
    <citation type="submission" date="2023-07" db="EMBL/GenBank/DDBJ databases">
        <title>Sorghum-associated microbial communities from plants grown in Nebraska, USA.</title>
        <authorList>
            <person name="Schachtman D."/>
        </authorList>
    </citation>
    <scope>NUCLEOTIDE SEQUENCE [LARGE SCALE GENOMIC DNA]</scope>
    <source>
        <strain evidence="1 2">DS1316</strain>
    </source>
</reference>
<comment type="caution">
    <text evidence="1">The sequence shown here is derived from an EMBL/GenBank/DDBJ whole genome shotgun (WGS) entry which is preliminary data.</text>
</comment>
<accession>A0ABU1LQJ9</accession>
<protein>
    <submittedName>
        <fullName evidence="1">Uncharacterized protein</fullName>
    </submittedName>
</protein>
<proteinExistence type="predicted"/>
<dbReference type="EMBL" id="JAVDRP010000004">
    <property type="protein sequence ID" value="MDR6408795.1"/>
    <property type="molecule type" value="Genomic_DNA"/>
</dbReference>